<feature type="region of interest" description="Disordered" evidence="1">
    <location>
        <begin position="318"/>
        <end position="692"/>
    </location>
</feature>
<dbReference type="InterPro" id="IPR019464">
    <property type="entry name" value="ELL_N"/>
</dbReference>
<dbReference type="Proteomes" id="UP000184267">
    <property type="component" value="Unassembled WGS sequence"/>
</dbReference>
<dbReference type="OMA" id="KYGVENR"/>
<evidence type="ECO:0000256" key="1">
    <source>
        <dbReference type="SAM" id="MobiDB-lite"/>
    </source>
</evidence>
<feature type="compositionally biased region" description="Basic and acidic residues" evidence="1">
    <location>
        <begin position="529"/>
        <end position="542"/>
    </location>
</feature>
<feature type="compositionally biased region" description="Basic residues" evidence="1">
    <location>
        <begin position="671"/>
        <end position="685"/>
    </location>
</feature>
<feature type="compositionally biased region" description="Low complexity" evidence="1">
    <location>
        <begin position="322"/>
        <end position="345"/>
    </location>
</feature>
<dbReference type="Gene3D" id="1.10.10.2670">
    <property type="entry name" value="E3 ubiquitin-protein ligase"/>
    <property type="match status" value="1"/>
</dbReference>
<feature type="compositionally biased region" description="Basic and acidic residues" evidence="1">
    <location>
        <begin position="351"/>
        <end position="390"/>
    </location>
</feature>
<feature type="compositionally biased region" description="Basic and acidic residues" evidence="1">
    <location>
        <begin position="442"/>
        <end position="452"/>
    </location>
</feature>
<evidence type="ECO:0000259" key="2">
    <source>
        <dbReference type="Pfam" id="PF10390"/>
    </source>
</evidence>
<name>A0A1M2V273_TRAPU</name>
<feature type="compositionally biased region" description="Polar residues" evidence="1">
    <location>
        <begin position="173"/>
        <end position="196"/>
    </location>
</feature>
<dbReference type="STRING" id="154538.A0A1M2V273"/>
<dbReference type="OrthoDB" id="2587563at2759"/>
<proteinExistence type="predicted"/>
<feature type="compositionally biased region" description="Basic and acidic residues" evidence="1">
    <location>
        <begin position="562"/>
        <end position="571"/>
    </location>
</feature>
<organism evidence="3 4">
    <name type="scientific">Trametes pubescens</name>
    <name type="common">White-rot fungus</name>
    <dbReference type="NCBI Taxonomy" id="154538"/>
    <lineage>
        <taxon>Eukaryota</taxon>
        <taxon>Fungi</taxon>
        <taxon>Dikarya</taxon>
        <taxon>Basidiomycota</taxon>
        <taxon>Agaricomycotina</taxon>
        <taxon>Agaricomycetes</taxon>
        <taxon>Polyporales</taxon>
        <taxon>Polyporaceae</taxon>
        <taxon>Trametes</taxon>
    </lineage>
</organism>
<reference evidence="3 4" key="1">
    <citation type="submission" date="2016-10" db="EMBL/GenBank/DDBJ databases">
        <title>Genome sequence of the basidiomycete white-rot fungus Trametes pubescens.</title>
        <authorList>
            <person name="Makela M.R."/>
            <person name="Granchi Z."/>
            <person name="Peng M."/>
            <person name="De Vries R.P."/>
            <person name="Grigoriev I."/>
            <person name="Riley R."/>
            <person name="Hilden K."/>
        </authorList>
    </citation>
    <scope>NUCLEOTIDE SEQUENCE [LARGE SCALE GENOMIC DNA]</scope>
    <source>
        <strain evidence="3 4">FBCC735</strain>
    </source>
</reference>
<dbReference type="GO" id="GO:0008023">
    <property type="term" value="C:transcription elongation factor complex"/>
    <property type="evidence" value="ECO:0007669"/>
    <property type="project" value="InterPro"/>
</dbReference>
<feature type="compositionally biased region" description="Basic and acidic residues" evidence="1">
    <location>
        <begin position="485"/>
        <end position="513"/>
    </location>
</feature>
<dbReference type="AlphaFoldDB" id="A0A1M2V273"/>
<dbReference type="EMBL" id="MNAD01001726">
    <property type="protein sequence ID" value="OJT01674.1"/>
    <property type="molecule type" value="Genomic_DNA"/>
</dbReference>
<comment type="caution">
    <text evidence="3">The sequence shown here is derived from an EMBL/GenBank/DDBJ whole genome shotgun (WGS) entry which is preliminary data.</text>
</comment>
<feature type="region of interest" description="Disordered" evidence="1">
    <location>
        <begin position="120"/>
        <end position="197"/>
    </location>
</feature>
<feature type="compositionally biased region" description="Basic and acidic residues" evidence="1">
    <location>
        <begin position="120"/>
        <end position="135"/>
    </location>
</feature>
<feature type="domain" description="RNA polymerase II elongation factor ELL N-terminal" evidence="2">
    <location>
        <begin position="94"/>
        <end position="288"/>
    </location>
</feature>
<evidence type="ECO:0000313" key="3">
    <source>
        <dbReference type="EMBL" id="OJT01674.1"/>
    </source>
</evidence>
<dbReference type="InterPro" id="IPR042065">
    <property type="entry name" value="E3_ELL-like"/>
</dbReference>
<accession>A0A1M2V273</accession>
<evidence type="ECO:0000313" key="4">
    <source>
        <dbReference type="Proteomes" id="UP000184267"/>
    </source>
</evidence>
<dbReference type="GO" id="GO:0006368">
    <property type="term" value="P:transcription elongation by RNA polymerase II"/>
    <property type="evidence" value="ECO:0007669"/>
    <property type="project" value="InterPro"/>
</dbReference>
<feature type="compositionally biased region" description="Pro residues" evidence="1">
    <location>
        <begin position="602"/>
        <end position="622"/>
    </location>
</feature>
<protein>
    <recommendedName>
        <fullName evidence="2">RNA polymerase II elongation factor ELL N-terminal domain-containing protein</fullName>
    </recommendedName>
</protein>
<keyword evidence="4" id="KW-1185">Reference proteome</keyword>
<gene>
    <name evidence="3" type="ORF">TRAPUB_7876</name>
</gene>
<sequence>MPLPPDATLTLQGQPGPGDLMHTKPKQAMLFRMSAETFEQLEDAQNLPKLHFEFGKTPGLYINDTFYSVRADQENGPHELYLRMASAQKPMAPLKMYANVIGKFTVDRQLGEKVESTVRDRTLEAEKQRTERKAIYLDTPPDLGHTGAKGRRKDATAPRRPALPSVSRPPSGIKTSRVASPLPASSSHANGSTNEVPPTKARLIHCLALKARTSDQVIAMCAGKDPSPQMKKELILLLHNVAEPKPTVKSSSSDTPQLWQLKTESWRDVRPYEWPSLDSDERLSLSRQARAAYKSLRIPESDPVWEHARYREVGATDAGLRASAKSAAGPSASGAEPKKGMMSKGTTKKTKPAEGMRKKVPDIIIAKDESARPGRDEPTAKGKTRERDIDDGSGAGTPTSATRPPNRRLPGSGYKVKASATPPATDLRANSPLPAKRTGPVDARESKRERELPAPSGSAKPLPPIAAPMASPQPKTTTPQFRKKTKEERAADERREERQRERERQSVADERQRSRGQGSPVPMKRKKAPREGDDSEYSERDVPLSSGVTKKRRLEDQQSAAEKSRGRDLSLPKKPVLREPSPLGPPRTKVKKEPSPLSLAFSPPPRSSLPPRPSMPENPQPPSSSSSSSASAKDDGPHRASSTSKRRRSSIHFTSSSDESDPPPRAEPAVKKFKTKQKYPARFKPRAPLPVDRPGLRGYYKTCFLVYIRLYQEQAQRRDRIERMLNGEASGDDDADGDADVDDLDPDALVTFMAELQAVTDEMNKIRGAWERLGGSVDSSGELVDE</sequence>
<dbReference type="Pfam" id="PF10390">
    <property type="entry name" value="ELL"/>
    <property type="match status" value="1"/>
</dbReference>